<evidence type="ECO:0000313" key="3">
    <source>
        <dbReference type="Proteomes" id="UP000664495"/>
    </source>
</evidence>
<reference evidence="2 3" key="1">
    <citation type="submission" date="2021-03" db="EMBL/GenBank/DDBJ databases">
        <title>Enterococcal diversity collection.</title>
        <authorList>
            <person name="Gilmore M.S."/>
            <person name="Schwartzman J."/>
            <person name="Van Tyne D."/>
            <person name="Martin M."/>
            <person name="Earl A.M."/>
            <person name="Manson A.L."/>
            <person name="Straub T."/>
            <person name="Salamzade R."/>
            <person name="Saavedra J."/>
            <person name="Lebreton F."/>
            <person name="Prichula J."/>
            <person name="Schaufler K."/>
            <person name="Gaca A."/>
            <person name="Sgardioli B."/>
            <person name="Wagenaar J."/>
            <person name="Strong T."/>
        </authorList>
    </citation>
    <scope>NUCLEOTIDE SEQUENCE [LARGE SCALE GENOMIC DNA]</scope>
    <source>
        <strain evidence="2 3">MJM16</strain>
    </source>
</reference>
<dbReference type="InterPro" id="IPR017259">
    <property type="entry name" value="UCP037672"/>
</dbReference>
<dbReference type="RefSeq" id="WP_207110205.1">
    <property type="nucleotide sequence ID" value="NZ_JAFLVR010000062.1"/>
</dbReference>
<organism evidence="2 3">
    <name type="scientific">Candidatus Enterococcus murrayae</name>
    <dbReference type="NCBI Taxonomy" id="2815321"/>
    <lineage>
        <taxon>Bacteria</taxon>
        <taxon>Bacillati</taxon>
        <taxon>Bacillota</taxon>
        <taxon>Bacilli</taxon>
        <taxon>Lactobacillales</taxon>
        <taxon>Enterococcaceae</taxon>
        <taxon>Enterococcus</taxon>
    </lineage>
</organism>
<feature type="transmembrane region" description="Helical" evidence="1">
    <location>
        <begin position="76"/>
        <end position="94"/>
    </location>
</feature>
<dbReference type="Pfam" id="PF12650">
    <property type="entry name" value="DUF3784"/>
    <property type="match status" value="1"/>
</dbReference>
<keyword evidence="1" id="KW-1133">Transmembrane helix</keyword>
<comment type="caution">
    <text evidence="2">The sequence shown here is derived from an EMBL/GenBank/DDBJ whole genome shotgun (WGS) entry which is preliminary data.</text>
</comment>
<protein>
    <submittedName>
        <fullName evidence="2">DUF3784 domain-containing protein</fullName>
    </submittedName>
</protein>
<proteinExistence type="predicted"/>
<evidence type="ECO:0000256" key="1">
    <source>
        <dbReference type="SAM" id="Phobius"/>
    </source>
</evidence>
<dbReference type="Proteomes" id="UP000664495">
    <property type="component" value="Unassembled WGS sequence"/>
</dbReference>
<keyword evidence="1" id="KW-0812">Transmembrane</keyword>
<sequence>MSSIIHPFMEIVGLLLLISGLQLIRGKWLFLIAGYNTMTKEEKKQYDGHQLGKLVGSFLVYLSLVCLVSNLLSAKLLIAMIILPTIPVVVIANTSKKIRR</sequence>
<name>A0ABS3HNF6_9ENTE</name>
<feature type="transmembrane region" description="Helical" evidence="1">
    <location>
        <begin position="12"/>
        <end position="30"/>
    </location>
</feature>
<keyword evidence="1" id="KW-0472">Membrane</keyword>
<keyword evidence="3" id="KW-1185">Reference proteome</keyword>
<accession>A0ABS3HNF6</accession>
<evidence type="ECO:0000313" key="2">
    <source>
        <dbReference type="EMBL" id="MBO0454469.1"/>
    </source>
</evidence>
<dbReference type="EMBL" id="JAFLVR010000062">
    <property type="protein sequence ID" value="MBO0454469.1"/>
    <property type="molecule type" value="Genomic_DNA"/>
</dbReference>
<gene>
    <name evidence="2" type="ORF">JZO85_19600</name>
</gene>
<feature type="transmembrane region" description="Helical" evidence="1">
    <location>
        <begin position="51"/>
        <end position="70"/>
    </location>
</feature>